<feature type="compositionally biased region" description="Low complexity" evidence="7">
    <location>
        <begin position="825"/>
        <end position="835"/>
    </location>
</feature>
<evidence type="ECO:0000256" key="2">
    <source>
        <dbReference type="ARBA" id="ARBA00022723"/>
    </source>
</evidence>
<name>A0A0D2CDI5_9EURO</name>
<dbReference type="GO" id="GO:0006351">
    <property type="term" value="P:DNA-templated transcription"/>
    <property type="evidence" value="ECO:0007669"/>
    <property type="project" value="InterPro"/>
</dbReference>
<dbReference type="Gene3D" id="4.10.240.10">
    <property type="entry name" value="Zn(2)-C6 fungal-type DNA-binding domain"/>
    <property type="match status" value="1"/>
</dbReference>
<dbReference type="InterPro" id="IPR050613">
    <property type="entry name" value="Sec_Metabolite_Reg"/>
</dbReference>
<dbReference type="RefSeq" id="XP_016241810.1">
    <property type="nucleotide sequence ID" value="XM_016376534.1"/>
</dbReference>
<gene>
    <name evidence="9" type="ORF">PV08_02174</name>
</gene>
<evidence type="ECO:0000256" key="6">
    <source>
        <dbReference type="ARBA" id="ARBA00023242"/>
    </source>
</evidence>
<keyword evidence="4" id="KW-0238">DNA-binding</keyword>
<dbReference type="InterPro" id="IPR036864">
    <property type="entry name" value="Zn2-C6_fun-type_DNA-bd_sf"/>
</dbReference>
<evidence type="ECO:0000313" key="10">
    <source>
        <dbReference type="Proteomes" id="UP000053328"/>
    </source>
</evidence>
<feature type="compositionally biased region" description="Basic and acidic residues" evidence="7">
    <location>
        <begin position="107"/>
        <end position="136"/>
    </location>
</feature>
<evidence type="ECO:0000313" key="9">
    <source>
        <dbReference type="EMBL" id="KIW21594.1"/>
    </source>
</evidence>
<dbReference type="GO" id="GO:0003677">
    <property type="term" value="F:DNA binding"/>
    <property type="evidence" value="ECO:0007669"/>
    <property type="project" value="UniProtKB-KW"/>
</dbReference>
<evidence type="ECO:0000259" key="8">
    <source>
        <dbReference type="PROSITE" id="PS50048"/>
    </source>
</evidence>
<reference evidence="9 10" key="1">
    <citation type="submission" date="2015-01" db="EMBL/GenBank/DDBJ databases">
        <title>The Genome Sequence of Exophiala spinifera CBS89968.</title>
        <authorList>
            <consortium name="The Broad Institute Genomics Platform"/>
            <person name="Cuomo C."/>
            <person name="de Hoog S."/>
            <person name="Gorbushina A."/>
            <person name="Stielow B."/>
            <person name="Teixiera M."/>
            <person name="Abouelleil A."/>
            <person name="Chapman S.B."/>
            <person name="Priest M."/>
            <person name="Young S.K."/>
            <person name="Wortman J."/>
            <person name="Nusbaum C."/>
            <person name="Birren B."/>
        </authorList>
    </citation>
    <scope>NUCLEOTIDE SEQUENCE [LARGE SCALE GENOMIC DNA]</scope>
    <source>
        <strain evidence="9 10">CBS 89968</strain>
    </source>
</reference>
<evidence type="ECO:0000256" key="7">
    <source>
        <dbReference type="SAM" id="MobiDB-lite"/>
    </source>
</evidence>
<dbReference type="PANTHER" id="PTHR31001">
    <property type="entry name" value="UNCHARACTERIZED TRANSCRIPTIONAL REGULATORY PROTEIN"/>
    <property type="match status" value="1"/>
</dbReference>
<feature type="region of interest" description="Disordered" evidence="7">
    <location>
        <begin position="808"/>
        <end position="835"/>
    </location>
</feature>
<dbReference type="InterPro" id="IPR001138">
    <property type="entry name" value="Zn2Cys6_DnaBD"/>
</dbReference>
<feature type="compositionally biased region" description="Low complexity" evidence="7">
    <location>
        <begin position="8"/>
        <end position="21"/>
    </location>
</feature>
<sequence>MSSSDQRSPVPASSPGSAGNPIKSRRILACVLCQQRKVKCDRQFPCNNCRRSGSQCVPADQNPRERRRRFAERDLLNRLRIYESLLRQNNIEFQPLHSPSTDINASHTRDDRHHGSSDGQQRRRTEEPRSHPDDTPSVKPGTVDFWQAMSPNPRALEPEEDSGNDDDADDGNMYPHEIVRKEVVRGAWAQMSQSINRSLFGFGTTDVDLGPFHPPQVQIFRLWHIYLENVNPLLAVTHTPTLQSRILDAVSNRTSIEPPLEALMLSIYCVSILSLGKEDCQALFGVSRDNLLKSYQFGCEQALLKCDVLRTDDIDCLTAFYLYLISFRPGTDPRSVSSMLGIAVRIAQRLGIHNESANAKCSVLDAEMRRRLWWSLVIFDHRICELSDYKTTMLSPVWDCKTPLNISDLDIRAEMTSAPAPHDYPCEALFAVVRSEMSDFLRHSAFHLDFTNPALKALTNTTPPHQNDSHDNELTLLERLMEEKYLRHCNPENPLHFMTIWWTRGHLARNRLLDYHARHSSSSVTASSDRSSNTTTATASDSKSSANSARNPKLNPNPSSKSRTASASNLTIANQMPTTRSNHSFNSSSHTNTASTATTHNDSHQHHDQAITYAMRMLECDTALITSPLTKGYTWYMHNYFPFPAYIHIVRNLERRPMQPHADEAWSVMSDNYDGRFSDVEHDANPLFKVFSGAILQAWNARVAATSCGCGTRTGSGEDNVEGGDKGYAKRKRNVGQNQSANEEEGEGGGRGGGEAPCQHRQHHRGVGERTEEGEEEKEKEPRIVVKIKRKLAELQASSFVETMTATANTTDTNTQPGPSSAQDGATTTPSAPAGTINPTTMQMQAGNMCGGGGGGGGGGGDATFTYGANGMTAGLGFPGLWDTSSSPGSSTTGNYGRTMPGRGMGWFDYGPLDWSTTAVGWNPTVSSRGW</sequence>
<dbReference type="AlphaFoldDB" id="A0A0D2CDI5"/>
<comment type="subcellular location">
    <subcellularLocation>
        <location evidence="1">Nucleus</location>
    </subcellularLocation>
</comment>
<dbReference type="CDD" id="cd12148">
    <property type="entry name" value="fungal_TF_MHR"/>
    <property type="match status" value="1"/>
</dbReference>
<feature type="compositionally biased region" description="Acidic residues" evidence="7">
    <location>
        <begin position="158"/>
        <end position="170"/>
    </location>
</feature>
<dbReference type="Pfam" id="PF04082">
    <property type="entry name" value="Fungal_trans"/>
    <property type="match status" value="1"/>
</dbReference>
<dbReference type="VEuPathDB" id="FungiDB:PV08_02174"/>
<feature type="compositionally biased region" description="Polar residues" evidence="7">
    <location>
        <begin position="93"/>
        <end position="106"/>
    </location>
</feature>
<dbReference type="SMART" id="SM00066">
    <property type="entry name" value="GAL4"/>
    <property type="match status" value="1"/>
</dbReference>
<dbReference type="CDD" id="cd00067">
    <property type="entry name" value="GAL4"/>
    <property type="match status" value="1"/>
</dbReference>
<feature type="domain" description="Zn(2)-C6 fungal-type" evidence="8">
    <location>
        <begin position="29"/>
        <end position="57"/>
    </location>
</feature>
<keyword evidence="5" id="KW-0804">Transcription</keyword>
<dbReference type="HOGENOM" id="CLU_314235_0_0_1"/>
<feature type="region of interest" description="Disordered" evidence="7">
    <location>
        <begin position="93"/>
        <end position="173"/>
    </location>
</feature>
<keyword evidence="3" id="KW-0805">Transcription regulation</keyword>
<feature type="compositionally biased region" description="Low complexity" evidence="7">
    <location>
        <begin position="521"/>
        <end position="550"/>
    </location>
</feature>
<dbReference type="EMBL" id="KN847492">
    <property type="protein sequence ID" value="KIW21594.1"/>
    <property type="molecule type" value="Genomic_DNA"/>
</dbReference>
<keyword evidence="6" id="KW-0539">Nucleus</keyword>
<evidence type="ECO:0000256" key="4">
    <source>
        <dbReference type="ARBA" id="ARBA00023125"/>
    </source>
</evidence>
<evidence type="ECO:0000256" key="1">
    <source>
        <dbReference type="ARBA" id="ARBA00004123"/>
    </source>
</evidence>
<keyword evidence="10" id="KW-1185">Reference proteome</keyword>
<dbReference type="GeneID" id="27329257"/>
<dbReference type="OrthoDB" id="2269373at2759"/>
<dbReference type="SMART" id="SM00906">
    <property type="entry name" value="Fungal_trans"/>
    <property type="match status" value="1"/>
</dbReference>
<accession>A0A0D2CDI5</accession>
<dbReference type="Proteomes" id="UP000053328">
    <property type="component" value="Unassembled WGS sequence"/>
</dbReference>
<dbReference type="GO" id="GO:0005634">
    <property type="term" value="C:nucleus"/>
    <property type="evidence" value="ECO:0007669"/>
    <property type="project" value="UniProtKB-SubCell"/>
</dbReference>
<feature type="compositionally biased region" description="Low complexity" evidence="7">
    <location>
        <begin position="578"/>
        <end position="600"/>
    </location>
</feature>
<feature type="region of interest" description="Disordered" evidence="7">
    <location>
        <begin position="521"/>
        <end position="605"/>
    </location>
</feature>
<dbReference type="GO" id="GO:0008270">
    <property type="term" value="F:zinc ion binding"/>
    <property type="evidence" value="ECO:0007669"/>
    <property type="project" value="InterPro"/>
</dbReference>
<protein>
    <recommendedName>
        <fullName evidence="8">Zn(2)-C6 fungal-type domain-containing protein</fullName>
    </recommendedName>
</protein>
<dbReference type="PROSITE" id="PS50048">
    <property type="entry name" value="ZN2_CY6_FUNGAL_2"/>
    <property type="match status" value="1"/>
</dbReference>
<feature type="compositionally biased region" description="Polar residues" evidence="7">
    <location>
        <begin position="554"/>
        <end position="577"/>
    </location>
</feature>
<dbReference type="STRING" id="91928.A0A0D2CDI5"/>
<proteinExistence type="predicted"/>
<dbReference type="GO" id="GO:0000981">
    <property type="term" value="F:DNA-binding transcription factor activity, RNA polymerase II-specific"/>
    <property type="evidence" value="ECO:0007669"/>
    <property type="project" value="InterPro"/>
</dbReference>
<feature type="compositionally biased region" description="Basic and acidic residues" evidence="7">
    <location>
        <begin position="766"/>
        <end position="782"/>
    </location>
</feature>
<evidence type="ECO:0000256" key="5">
    <source>
        <dbReference type="ARBA" id="ARBA00023163"/>
    </source>
</evidence>
<organism evidence="9 10">
    <name type="scientific">Exophiala spinifera</name>
    <dbReference type="NCBI Taxonomy" id="91928"/>
    <lineage>
        <taxon>Eukaryota</taxon>
        <taxon>Fungi</taxon>
        <taxon>Dikarya</taxon>
        <taxon>Ascomycota</taxon>
        <taxon>Pezizomycotina</taxon>
        <taxon>Eurotiomycetes</taxon>
        <taxon>Chaetothyriomycetidae</taxon>
        <taxon>Chaetothyriales</taxon>
        <taxon>Herpotrichiellaceae</taxon>
        <taxon>Exophiala</taxon>
    </lineage>
</organism>
<feature type="region of interest" description="Disordered" evidence="7">
    <location>
        <begin position="711"/>
        <end position="782"/>
    </location>
</feature>
<dbReference type="Pfam" id="PF00172">
    <property type="entry name" value="Zn_clus"/>
    <property type="match status" value="1"/>
</dbReference>
<feature type="region of interest" description="Disordered" evidence="7">
    <location>
        <begin position="1"/>
        <end position="21"/>
    </location>
</feature>
<dbReference type="InterPro" id="IPR007219">
    <property type="entry name" value="XnlR_reg_dom"/>
</dbReference>
<keyword evidence="2" id="KW-0479">Metal-binding</keyword>
<evidence type="ECO:0000256" key="3">
    <source>
        <dbReference type="ARBA" id="ARBA00023015"/>
    </source>
</evidence>
<dbReference type="PANTHER" id="PTHR31001:SF45">
    <property type="entry name" value="ZN(II)2CYS6 TRANSCRIPTION FACTOR (EUROFUNG)"/>
    <property type="match status" value="1"/>
</dbReference>
<dbReference type="SUPFAM" id="SSF57701">
    <property type="entry name" value="Zn2/Cys6 DNA-binding domain"/>
    <property type="match status" value="1"/>
</dbReference>